<dbReference type="Gene3D" id="3.10.350.10">
    <property type="entry name" value="LysM domain"/>
    <property type="match status" value="1"/>
</dbReference>
<organism evidence="5 6">
    <name type="scientific">Mortierella isabellina</name>
    <name type="common">Filamentous fungus</name>
    <name type="synonym">Umbelopsis isabellina</name>
    <dbReference type="NCBI Taxonomy" id="91625"/>
    <lineage>
        <taxon>Eukaryota</taxon>
        <taxon>Fungi</taxon>
        <taxon>Fungi incertae sedis</taxon>
        <taxon>Mucoromycota</taxon>
        <taxon>Mucoromycotina</taxon>
        <taxon>Umbelopsidomycetes</taxon>
        <taxon>Umbelopsidales</taxon>
        <taxon>Umbelopsidaceae</taxon>
        <taxon>Umbelopsis</taxon>
    </lineage>
</organism>
<sequence length="239" mass="25511">MKTVQFLITALCASFSVALASPAPITDRAVERRAFFEKRGSCSKTYKVNSGDTCSSIAKKFHISVNNLYDWNSSINRGSCNNLHIGQSYCVSQSSTKRTTTKKSAKKSTKKTTKKASTKKATTKKTSTKKSSGGGGSSQSFAGDGTWFNPGLGSCGVTNDDNDMIAALNAPQMGSYPNPNNNPNCGKYAMVHGPKGSVRVKITDTCPPCLKGSLDLSPAAFAKIADLSTGRIHITWTWD</sequence>
<feature type="compositionally biased region" description="Basic residues" evidence="2">
    <location>
        <begin position="99"/>
        <end position="128"/>
    </location>
</feature>
<dbReference type="Pfam" id="PF01476">
    <property type="entry name" value="LysM"/>
    <property type="match status" value="1"/>
</dbReference>
<dbReference type="Proteomes" id="UP000654370">
    <property type="component" value="Unassembled WGS sequence"/>
</dbReference>
<dbReference type="SUPFAM" id="SSF50685">
    <property type="entry name" value="Barwin-like endoglucanases"/>
    <property type="match status" value="1"/>
</dbReference>
<dbReference type="EMBL" id="JAEPQZ010000012">
    <property type="protein sequence ID" value="KAG2174811.1"/>
    <property type="molecule type" value="Genomic_DNA"/>
</dbReference>
<keyword evidence="1 3" id="KW-0732">Signal</keyword>
<feature type="chain" id="PRO_5034604632" description="LysM domain-containing protein" evidence="3">
    <location>
        <begin position="21"/>
        <end position="239"/>
    </location>
</feature>
<dbReference type="SMART" id="SM00257">
    <property type="entry name" value="LysM"/>
    <property type="match status" value="1"/>
</dbReference>
<dbReference type="InterPro" id="IPR009009">
    <property type="entry name" value="RlpA-like_DPBB"/>
</dbReference>
<dbReference type="InterPro" id="IPR051477">
    <property type="entry name" value="Expansin_CellWall"/>
</dbReference>
<dbReference type="CDD" id="cd22272">
    <property type="entry name" value="DPBB_EXLX1-like"/>
    <property type="match status" value="1"/>
</dbReference>
<dbReference type="CDD" id="cd00118">
    <property type="entry name" value="LysM"/>
    <property type="match status" value="1"/>
</dbReference>
<dbReference type="Gene3D" id="2.40.40.10">
    <property type="entry name" value="RlpA-like domain"/>
    <property type="match status" value="1"/>
</dbReference>
<feature type="domain" description="LysM" evidence="4">
    <location>
        <begin position="44"/>
        <end position="91"/>
    </location>
</feature>
<dbReference type="OrthoDB" id="406505at2759"/>
<name>A0A8H7PKB9_MORIS</name>
<dbReference type="PANTHER" id="PTHR31836:SF21">
    <property type="entry name" value="EXPANSIN-LIKE PROTEIN 7"/>
    <property type="match status" value="1"/>
</dbReference>
<proteinExistence type="predicted"/>
<evidence type="ECO:0000256" key="3">
    <source>
        <dbReference type="SAM" id="SignalP"/>
    </source>
</evidence>
<protein>
    <recommendedName>
        <fullName evidence="4">LysM domain-containing protein</fullName>
    </recommendedName>
</protein>
<evidence type="ECO:0000256" key="1">
    <source>
        <dbReference type="ARBA" id="ARBA00022729"/>
    </source>
</evidence>
<feature type="signal peptide" evidence="3">
    <location>
        <begin position="1"/>
        <end position="20"/>
    </location>
</feature>
<dbReference type="PANTHER" id="PTHR31836">
    <property type="match status" value="1"/>
</dbReference>
<evidence type="ECO:0000256" key="2">
    <source>
        <dbReference type="SAM" id="MobiDB-lite"/>
    </source>
</evidence>
<evidence type="ECO:0000313" key="5">
    <source>
        <dbReference type="EMBL" id="KAG2174811.1"/>
    </source>
</evidence>
<evidence type="ECO:0000259" key="4">
    <source>
        <dbReference type="PROSITE" id="PS51782"/>
    </source>
</evidence>
<feature type="region of interest" description="Disordered" evidence="2">
    <location>
        <begin position="96"/>
        <end position="142"/>
    </location>
</feature>
<gene>
    <name evidence="5" type="ORF">INT43_005873</name>
</gene>
<dbReference type="InterPro" id="IPR036779">
    <property type="entry name" value="LysM_dom_sf"/>
</dbReference>
<evidence type="ECO:0000313" key="6">
    <source>
        <dbReference type="Proteomes" id="UP000654370"/>
    </source>
</evidence>
<dbReference type="SUPFAM" id="SSF54106">
    <property type="entry name" value="LysM domain"/>
    <property type="match status" value="1"/>
</dbReference>
<dbReference type="InterPro" id="IPR036908">
    <property type="entry name" value="RlpA-like_sf"/>
</dbReference>
<comment type="caution">
    <text evidence="5">The sequence shown here is derived from an EMBL/GenBank/DDBJ whole genome shotgun (WGS) entry which is preliminary data.</text>
</comment>
<accession>A0A8H7PKB9</accession>
<keyword evidence="6" id="KW-1185">Reference proteome</keyword>
<dbReference type="PROSITE" id="PS51782">
    <property type="entry name" value="LYSM"/>
    <property type="match status" value="1"/>
</dbReference>
<reference evidence="5" key="1">
    <citation type="submission" date="2020-12" db="EMBL/GenBank/DDBJ databases">
        <title>Metabolic potential, ecology and presence of endohyphal bacteria is reflected in genomic diversity of Mucoromycotina.</title>
        <authorList>
            <person name="Muszewska A."/>
            <person name="Okrasinska A."/>
            <person name="Steczkiewicz K."/>
            <person name="Drgas O."/>
            <person name="Orlowska M."/>
            <person name="Perlinska-Lenart U."/>
            <person name="Aleksandrzak-Piekarczyk T."/>
            <person name="Szatraj K."/>
            <person name="Zielenkiewicz U."/>
            <person name="Pilsyk S."/>
            <person name="Malc E."/>
            <person name="Mieczkowski P."/>
            <person name="Kruszewska J.S."/>
            <person name="Biernat P."/>
            <person name="Pawlowska J."/>
        </authorList>
    </citation>
    <scope>NUCLEOTIDE SEQUENCE</scope>
    <source>
        <strain evidence="5">WA0000067209</strain>
    </source>
</reference>
<dbReference type="Pfam" id="PF03330">
    <property type="entry name" value="DPBB_1"/>
    <property type="match status" value="1"/>
</dbReference>
<dbReference type="AlphaFoldDB" id="A0A8H7PKB9"/>
<dbReference type="InterPro" id="IPR018392">
    <property type="entry name" value="LysM"/>
</dbReference>